<keyword evidence="1" id="KW-1133">Transmembrane helix</keyword>
<name>A0A0A9ARQ3_ARUDO</name>
<keyword evidence="1" id="KW-0472">Membrane</keyword>
<organism evidence="2">
    <name type="scientific">Arundo donax</name>
    <name type="common">Giant reed</name>
    <name type="synonym">Donax arundinaceus</name>
    <dbReference type="NCBI Taxonomy" id="35708"/>
    <lineage>
        <taxon>Eukaryota</taxon>
        <taxon>Viridiplantae</taxon>
        <taxon>Streptophyta</taxon>
        <taxon>Embryophyta</taxon>
        <taxon>Tracheophyta</taxon>
        <taxon>Spermatophyta</taxon>
        <taxon>Magnoliopsida</taxon>
        <taxon>Liliopsida</taxon>
        <taxon>Poales</taxon>
        <taxon>Poaceae</taxon>
        <taxon>PACMAD clade</taxon>
        <taxon>Arundinoideae</taxon>
        <taxon>Arundineae</taxon>
        <taxon>Arundo</taxon>
    </lineage>
</organism>
<keyword evidence="1" id="KW-0812">Transmembrane</keyword>
<sequence length="99" mass="10868">MKIDCTAILNNSDIVASLEIARSGKQKATAILETKIFATLATKAISISSIPPMVLIFFNFSFDAKCSSSHLALNLMIYSWPFILSHPSIIYVLTMGKNK</sequence>
<feature type="transmembrane region" description="Helical" evidence="1">
    <location>
        <begin position="36"/>
        <end position="60"/>
    </location>
</feature>
<evidence type="ECO:0000256" key="1">
    <source>
        <dbReference type="SAM" id="Phobius"/>
    </source>
</evidence>
<reference evidence="2" key="1">
    <citation type="submission" date="2014-09" db="EMBL/GenBank/DDBJ databases">
        <authorList>
            <person name="Magalhaes I.L.F."/>
            <person name="Oliveira U."/>
            <person name="Santos F.R."/>
            <person name="Vidigal T.H.D.A."/>
            <person name="Brescovit A.D."/>
            <person name="Santos A.J."/>
        </authorList>
    </citation>
    <scope>NUCLEOTIDE SEQUENCE</scope>
    <source>
        <tissue evidence="2">Shoot tissue taken approximately 20 cm above the soil surface</tissue>
    </source>
</reference>
<reference evidence="2" key="2">
    <citation type="journal article" date="2015" name="Data Brief">
        <title>Shoot transcriptome of the giant reed, Arundo donax.</title>
        <authorList>
            <person name="Barrero R.A."/>
            <person name="Guerrero F.D."/>
            <person name="Moolhuijzen P."/>
            <person name="Goolsby J.A."/>
            <person name="Tidwell J."/>
            <person name="Bellgard S.E."/>
            <person name="Bellgard M.I."/>
        </authorList>
    </citation>
    <scope>NUCLEOTIDE SEQUENCE</scope>
    <source>
        <tissue evidence="2">Shoot tissue taken approximately 20 cm above the soil surface</tissue>
    </source>
</reference>
<dbReference type="EMBL" id="GBRH01248133">
    <property type="protein sequence ID" value="JAD49762.1"/>
    <property type="molecule type" value="Transcribed_RNA"/>
</dbReference>
<feature type="transmembrane region" description="Helical" evidence="1">
    <location>
        <begin position="72"/>
        <end position="93"/>
    </location>
</feature>
<accession>A0A0A9ARQ3</accession>
<dbReference type="AlphaFoldDB" id="A0A0A9ARQ3"/>
<proteinExistence type="predicted"/>
<evidence type="ECO:0000313" key="2">
    <source>
        <dbReference type="EMBL" id="JAD49762.1"/>
    </source>
</evidence>
<protein>
    <submittedName>
        <fullName evidence="2">Uncharacterized protein</fullName>
    </submittedName>
</protein>